<proteinExistence type="predicted"/>
<dbReference type="KEGG" id="osn:118767534"/>
<dbReference type="AlphaFoldDB" id="A0A7E6FKC9"/>
<keyword evidence="1" id="KW-1185">Reference proteome</keyword>
<organism evidence="1 2">
    <name type="scientific">Octopus sinensis</name>
    <name type="common">East Asian common octopus</name>
    <dbReference type="NCBI Taxonomy" id="2607531"/>
    <lineage>
        <taxon>Eukaryota</taxon>
        <taxon>Metazoa</taxon>
        <taxon>Spiralia</taxon>
        <taxon>Lophotrochozoa</taxon>
        <taxon>Mollusca</taxon>
        <taxon>Cephalopoda</taxon>
        <taxon>Coleoidea</taxon>
        <taxon>Octopodiformes</taxon>
        <taxon>Octopoda</taxon>
        <taxon>Incirrata</taxon>
        <taxon>Octopodidae</taxon>
        <taxon>Octopus</taxon>
    </lineage>
</organism>
<name>A0A7E6FKC9_9MOLL</name>
<dbReference type="RefSeq" id="XP_036368134.1">
    <property type="nucleotide sequence ID" value="XM_036512241.1"/>
</dbReference>
<gene>
    <name evidence="2" type="primary">LOC118767534</name>
</gene>
<protein>
    <submittedName>
        <fullName evidence="2">Uncharacterized protein LOC118767534 isoform X1</fullName>
    </submittedName>
</protein>
<reference evidence="2" key="1">
    <citation type="submission" date="2025-08" db="UniProtKB">
        <authorList>
            <consortium name="RefSeq"/>
        </authorList>
    </citation>
    <scope>IDENTIFICATION</scope>
</reference>
<evidence type="ECO:0000313" key="1">
    <source>
        <dbReference type="Proteomes" id="UP000515154"/>
    </source>
</evidence>
<accession>A0A7E6FKC9</accession>
<sequence>MSPYFDGIVAIFVDLPILASHRLLRLELRNWLLNQTGNKQCQDILKPLNHAVFANNRNNSPHPPSSHDHTSAVFSCTATSIMQQSIRVTTECQVEKQTCLNRLYPAQYSRCFMFKLARFSLLHLPYNVILKLNQHTVEISKPPGKCLINSKQCE</sequence>
<dbReference type="Proteomes" id="UP000515154">
    <property type="component" value="Linkage group LG22"/>
</dbReference>
<evidence type="ECO:0000313" key="2">
    <source>
        <dbReference type="RefSeq" id="XP_036368134.1"/>
    </source>
</evidence>